<comment type="caution">
    <text evidence="7">The sequence shown here is derived from an EMBL/GenBank/DDBJ whole genome shotgun (WGS) entry which is preliminary data.</text>
</comment>
<evidence type="ECO:0000313" key="8">
    <source>
        <dbReference type="Proteomes" id="UP000051487"/>
    </source>
</evidence>
<dbReference type="AlphaFoldDB" id="A0AAN4T794"/>
<reference evidence="7 8" key="1">
    <citation type="submission" date="2015-11" db="EMBL/GenBank/DDBJ databases">
        <title>Aspergillus lentulus strain IFM 54703T.</title>
        <authorList>
            <person name="Kusuya Y."/>
            <person name="Sakai K."/>
            <person name="Kamei K."/>
            <person name="Takahashi H."/>
            <person name="Yaguchi T."/>
        </authorList>
    </citation>
    <scope>NUCLEOTIDE SEQUENCE [LARGE SCALE GENOMIC DNA]</scope>
    <source>
        <strain evidence="7 8">IFM 54703</strain>
    </source>
</reference>
<evidence type="ECO:0000259" key="6">
    <source>
        <dbReference type="Pfam" id="PF05182"/>
    </source>
</evidence>
<dbReference type="PANTHER" id="PTHR13484">
    <property type="entry name" value="FIP1-LIKE 1 PROTEIN"/>
    <property type="match status" value="1"/>
</dbReference>
<dbReference type="GO" id="GO:0005847">
    <property type="term" value="C:mRNA cleavage and polyadenylation specificity factor complex"/>
    <property type="evidence" value="ECO:0007669"/>
    <property type="project" value="TreeGrafter"/>
</dbReference>
<dbReference type="EMBL" id="BCLY01000001">
    <property type="protein sequence ID" value="GAQ03693.1"/>
    <property type="molecule type" value="Genomic_DNA"/>
</dbReference>
<dbReference type="InterPro" id="IPR007854">
    <property type="entry name" value="Fip1_dom"/>
</dbReference>
<dbReference type="Proteomes" id="UP000051487">
    <property type="component" value="Unassembled WGS sequence"/>
</dbReference>
<gene>
    <name evidence="7" type="ORF">ALT_1014</name>
</gene>
<dbReference type="InterPro" id="IPR051187">
    <property type="entry name" value="Pre-mRNA_3'-end_processing_reg"/>
</dbReference>
<dbReference type="PANTHER" id="PTHR13484:SF0">
    <property type="entry name" value="PRE-MRNA 3'-END-PROCESSING FACTOR FIP1"/>
    <property type="match status" value="1"/>
</dbReference>
<evidence type="ECO:0000313" key="7">
    <source>
        <dbReference type="EMBL" id="GAQ03693.1"/>
    </source>
</evidence>
<name>A0AAN4T794_ASPLE</name>
<evidence type="ECO:0000256" key="5">
    <source>
        <dbReference type="SAM" id="MobiDB-lite"/>
    </source>
</evidence>
<organism evidence="7 8">
    <name type="scientific">Aspergillus lentulus</name>
    <dbReference type="NCBI Taxonomy" id="293939"/>
    <lineage>
        <taxon>Eukaryota</taxon>
        <taxon>Fungi</taxon>
        <taxon>Dikarya</taxon>
        <taxon>Ascomycota</taxon>
        <taxon>Pezizomycotina</taxon>
        <taxon>Eurotiomycetes</taxon>
        <taxon>Eurotiomycetidae</taxon>
        <taxon>Eurotiales</taxon>
        <taxon>Aspergillaceae</taxon>
        <taxon>Aspergillus</taxon>
        <taxon>Aspergillus subgen. Fumigati</taxon>
    </lineage>
</organism>
<dbReference type="Pfam" id="PF05182">
    <property type="entry name" value="Fip1"/>
    <property type="match status" value="1"/>
</dbReference>
<keyword evidence="3" id="KW-0507">mRNA processing</keyword>
<keyword evidence="4" id="KW-0539">Nucleus</keyword>
<feature type="domain" description="Pre-mRNA polyadenylation factor Fip1" evidence="6">
    <location>
        <begin position="12"/>
        <end position="47"/>
    </location>
</feature>
<feature type="region of interest" description="Disordered" evidence="5">
    <location>
        <begin position="116"/>
        <end position="140"/>
    </location>
</feature>
<evidence type="ECO:0000256" key="2">
    <source>
        <dbReference type="ARBA" id="ARBA00007459"/>
    </source>
</evidence>
<sequence length="213" mass="23765">MSTDLHADFPDDDKPWRRPGSDISDYFNYSFDEFTWASHRIKQQELRKEFGDQKKQLEVIQNFPTMGFPMSDGPPPPMPGMNPEMMQNMLPRMMAQGLDPSSMAPMSFVDHAQAMRPNQSGAGDGQEGQFGGQGGGIEVSMAVDEDGGEGGSRACGLHSGTELVEIPLAYVAHIRPLVLGHFRTTRRRRIQHLSDSTVYHDRHTEAENNKSDD</sequence>
<proteinExistence type="inferred from homology"/>
<evidence type="ECO:0000256" key="1">
    <source>
        <dbReference type="ARBA" id="ARBA00004123"/>
    </source>
</evidence>
<feature type="compositionally biased region" description="Gly residues" evidence="5">
    <location>
        <begin position="122"/>
        <end position="137"/>
    </location>
</feature>
<dbReference type="GO" id="GO:0006397">
    <property type="term" value="P:mRNA processing"/>
    <property type="evidence" value="ECO:0007669"/>
    <property type="project" value="UniProtKB-KW"/>
</dbReference>
<comment type="similarity">
    <text evidence="2">Belongs to the FIP1 family.</text>
</comment>
<accession>A0AAN4T794</accession>
<evidence type="ECO:0000256" key="3">
    <source>
        <dbReference type="ARBA" id="ARBA00022664"/>
    </source>
</evidence>
<protein>
    <submittedName>
        <fullName evidence="7">Pre-mRNA polyadenylation factor fip1</fullName>
    </submittedName>
</protein>
<evidence type="ECO:0000256" key="4">
    <source>
        <dbReference type="ARBA" id="ARBA00023242"/>
    </source>
</evidence>
<comment type="subcellular location">
    <subcellularLocation>
        <location evidence="1">Nucleus</location>
    </subcellularLocation>
</comment>